<dbReference type="Proteomes" id="UP001307705">
    <property type="component" value="Unassembled WGS sequence"/>
</dbReference>
<keyword evidence="1" id="KW-1133">Transmembrane helix</keyword>
<evidence type="ECO:0000313" key="2">
    <source>
        <dbReference type="EMBL" id="GMQ32824.1"/>
    </source>
</evidence>
<dbReference type="RefSeq" id="WP_338227625.1">
    <property type="nucleotide sequence ID" value="NZ_BTPE01000003.1"/>
</dbReference>
<name>A0ABQ6PY08_9BACT</name>
<evidence type="ECO:0000256" key="1">
    <source>
        <dbReference type="SAM" id="Phobius"/>
    </source>
</evidence>
<reference evidence="2 3" key="1">
    <citation type="submission" date="2023-08" db="EMBL/GenBank/DDBJ databases">
        <title>Draft genome sequence of Algoriphagus taiwanensis.</title>
        <authorList>
            <person name="Takatani N."/>
            <person name="Hosokawa M."/>
            <person name="Sawabe T."/>
        </authorList>
    </citation>
    <scope>NUCLEOTIDE SEQUENCE [LARGE SCALE GENOMIC DNA]</scope>
    <source>
        <strain evidence="2 3">JCM 19755</strain>
    </source>
</reference>
<evidence type="ECO:0000313" key="3">
    <source>
        <dbReference type="Proteomes" id="UP001307705"/>
    </source>
</evidence>
<protein>
    <submittedName>
        <fullName evidence="2">Uncharacterized protein</fullName>
    </submittedName>
</protein>
<comment type="caution">
    <text evidence="2">The sequence shown here is derived from an EMBL/GenBank/DDBJ whole genome shotgun (WGS) entry which is preliminary data.</text>
</comment>
<proteinExistence type="predicted"/>
<dbReference type="EMBL" id="BTPE01000003">
    <property type="protein sequence ID" value="GMQ32824.1"/>
    <property type="molecule type" value="Genomic_DNA"/>
</dbReference>
<gene>
    <name evidence="2" type="ORF">Ataiwa_10960</name>
</gene>
<keyword evidence="1" id="KW-0472">Membrane</keyword>
<accession>A0ABQ6PY08</accession>
<keyword evidence="3" id="KW-1185">Reference proteome</keyword>
<organism evidence="2 3">
    <name type="scientific">Algoriphagus taiwanensis</name>
    <dbReference type="NCBI Taxonomy" id="1445656"/>
    <lineage>
        <taxon>Bacteria</taxon>
        <taxon>Pseudomonadati</taxon>
        <taxon>Bacteroidota</taxon>
        <taxon>Cytophagia</taxon>
        <taxon>Cytophagales</taxon>
        <taxon>Cyclobacteriaceae</taxon>
        <taxon>Algoriphagus</taxon>
    </lineage>
</organism>
<sequence>MIDMDPGTLIVSSLFMAAFIAPFVYHNIKSKKVVTQQNQSFDTLAKLSGANPEVRERWRNTYQIGLDRDHKKLIYQRYGEKYLDLTVDLKTIGKVSVEEKSHSLVVEKEKRVILDYLALQLYPMDKEQAPISLEFYDGEQFTDLLGERLLANQWKGYLDQVITH</sequence>
<feature type="transmembrane region" description="Helical" evidence="1">
    <location>
        <begin position="6"/>
        <end position="25"/>
    </location>
</feature>
<keyword evidence="1" id="KW-0812">Transmembrane</keyword>